<sequence length="81" mass="8983">MKLLVTLAILSLAAATSLAYDPDLLQDICVAINNINDGVFVNGKFCKDPKMATADDFLFTGLALRMRYWFIVFYATRASDV</sequence>
<evidence type="ECO:0000313" key="2">
    <source>
        <dbReference type="Proteomes" id="UP001057402"/>
    </source>
</evidence>
<keyword evidence="2" id="KW-1185">Reference proteome</keyword>
<comment type="caution">
    <text evidence="1">The sequence shown here is derived from an EMBL/GenBank/DDBJ whole genome shotgun (WGS) entry which is preliminary data.</text>
</comment>
<gene>
    <name evidence="1" type="ORF">MLD38_038716</name>
</gene>
<dbReference type="EMBL" id="CM042891">
    <property type="protein sequence ID" value="KAI4303036.1"/>
    <property type="molecule type" value="Genomic_DNA"/>
</dbReference>
<accession>A0ACB9L192</accession>
<name>A0ACB9L192_9MYRT</name>
<evidence type="ECO:0000313" key="1">
    <source>
        <dbReference type="EMBL" id="KAI4303036.1"/>
    </source>
</evidence>
<dbReference type="Proteomes" id="UP001057402">
    <property type="component" value="Chromosome 12"/>
</dbReference>
<protein>
    <submittedName>
        <fullName evidence="1">Uncharacterized protein</fullName>
    </submittedName>
</protein>
<proteinExistence type="predicted"/>
<organism evidence="1 2">
    <name type="scientific">Melastoma candidum</name>
    <dbReference type="NCBI Taxonomy" id="119954"/>
    <lineage>
        <taxon>Eukaryota</taxon>
        <taxon>Viridiplantae</taxon>
        <taxon>Streptophyta</taxon>
        <taxon>Embryophyta</taxon>
        <taxon>Tracheophyta</taxon>
        <taxon>Spermatophyta</taxon>
        <taxon>Magnoliopsida</taxon>
        <taxon>eudicotyledons</taxon>
        <taxon>Gunneridae</taxon>
        <taxon>Pentapetalae</taxon>
        <taxon>rosids</taxon>
        <taxon>malvids</taxon>
        <taxon>Myrtales</taxon>
        <taxon>Melastomataceae</taxon>
        <taxon>Melastomatoideae</taxon>
        <taxon>Melastomateae</taxon>
        <taxon>Melastoma</taxon>
    </lineage>
</organism>
<reference evidence="2" key="1">
    <citation type="journal article" date="2023" name="Front. Plant Sci.">
        <title>Chromosomal-level genome assembly of Melastoma candidum provides insights into trichome evolution.</title>
        <authorList>
            <person name="Zhong Y."/>
            <person name="Wu W."/>
            <person name="Sun C."/>
            <person name="Zou P."/>
            <person name="Liu Y."/>
            <person name="Dai S."/>
            <person name="Zhou R."/>
        </authorList>
    </citation>
    <scope>NUCLEOTIDE SEQUENCE [LARGE SCALE GENOMIC DNA]</scope>
</reference>